<gene>
    <name evidence="2" type="ORF">PTSG_02782</name>
</gene>
<dbReference type="Proteomes" id="UP000007799">
    <property type="component" value="Unassembled WGS sequence"/>
</dbReference>
<dbReference type="EMBL" id="GL832960">
    <property type="protein sequence ID" value="EGD82102.1"/>
    <property type="molecule type" value="Genomic_DNA"/>
</dbReference>
<proteinExistence type="predicted"/>
<name>F2U3A8_SALR5</name>
<dbReference type="InterPro" id="IPR016035">
    <property type="entry name" value="Acyl_Trfase/lysoPLipase"/>
</dbReference>
<reference evidence="2" key="1">
    <citation type="submission" date="2009-08" db="EMBL/GenBank/DDBJ databases">
        <title>Annotation of Salpingoeca rosetta.</title>
        <authorList>
            <consortium name="The Broad Institute Genome Sequencing Platform"/>
            <person name="Russ C."/>
            <person name="Cuomo C."/>
            <person name="Burger G."/>
            <person name="Gray M.W."/>
            <person name="Holland P.W.H."/>
            <person name="King N."/>
            <person name="Lang F.B.F."/>
            <person name="Roger A.J."/>
            <person name="Ruiz-Trillo I."/>
            <person name="Young S.K."/>
            <person name="Zeng Q."/>
            <person name="Gargeya S."/>
            <person name="Alvarado L."/>
            <person name="Berlin A."/>
            <person name="Chapman S.B."/>
            <person name="Chen Z."/>
            <person name="Freedman E."/>
            <person name="Gellesch M."/>
            <person name="Goldberg J."/>
            <person name="Griggs A."/>
            <person name="Gujja S."/>
            <person name="Heilman E."/>
            <person name="Heiman D."/>
            <person name="Howarth C."/>
            <person name="Mehta T."/>
            <person name="Neiman D."/>
            <person name="Pearson M."/>
            <person name="Roberts A."/>
            <person name="Saif S."/>
            <person name="Shea T."/>
            <person name="Shenoy N."/>
            <person name="Sisk P."/>
            <person name="Stolte C."/>
            <person name="Sykes S."/>
            <person name="White J."/>
            <person name="Yandava C."/>
            <person name="Haas B."/>
            <person name="Nusbaum C."/>
            <person name="Birren B."/>
        </authorList>
    </citation>
    <scope>NUCLEOTIDE SEQUENCE [LARGE SCALE GENOMIC DNA]</scope>
    <source>
        <strain evidence="2">ATCC 50818</strain>
    </source>
</reference>
<feature type="domain" description="Malonyl-CoA:ACP transacylase (MAT)" evidence="1">
    <location>
        <begin position="23"/>
        <end position="253"/>
    </location>
</feature>
<keyword evidence="3" id="KW-1185">Reference proteome</keyword>
<dbReference type="PANTHER" id="PTHR47170:SF2">
    <property type="entry name" value="MALONYL-COA:ACP TRANSACYLASE (MAT) DOMAIN-CONTAINING PROTEIN"/>
    <property type="match status" value="1"/>
</dbReference>
<dbReference type="InterPro" id="IPR001227">
    <property type="entry name" value="Ac_transferase_dom_sf"/>
</dbReference>
<dbReference type="OMA" id="DHIDIRM"/>
<dbReference type="STRING" id="946362.F2U3A8"/>
<dbReference type="OrthoDB" id="541883at2759"/>
<evidence type="ECO:0000313" key="3">
    <source>
        <dbReference type="Proteomes" id="UP000007799"/>
    </source>
</evidence>
<dbReference type="GO" id="GO:0004312">
    <property type="term" value="F:fatty acid synthase activity"/>
    <property type="evidence" value="ECO:0007669"/>
    <property type="project" value="InterPro"/>
</dbReference>
<dbReference type="RefSeq" id="XP_004996285.1">
    <property type="nucleotide sequence ID" value="XM_004996228.1"/>
</dbReference>
<dbReference type="SUPFAM" id="SSF52151">
    <property type="entry name" value="FabD/lysophospholipase-like"/>
    <property type="match status" value="1"/>
</dbReference>
<dbReference type="InterPro" id="IPR014043">
    <property type="entry name" value="Acyl_transferase_dom"/>
</dbReference>
<evidence type="ECO:0000259" key="1">
    <source>
        <dbReference type="SMART" id="SM00827"/>
    </source>
</evidence>
<dbReference type="GeneID" id="16076871"/>
<dbReference type="AlphaFoldDB" id="F2U3A8"/>
<dbReference type="GO" id="GO:0006633">
    <property type="term" value="P:fatty acid biosynthetic process"/>
    <property type="evidence" value="ECO:0007669"/>
    <property type="project" value="InterPro"/>
</dbReference>
<dbReference type="InterPro" id="IPR003965">
    <property type="entry name" value="Fatty_acid_synthase"/>
</dbReference>
<dbReference type="eggNOG" id="KOG2926">
    <property type="taxonomic scope" value="Eukaryota"/>
</dbReference>
<dbReference type="Gene3D" id="3.30.70.250">
    <property type="entry name" value="Malonyl-CoA ACP transacylase, ACP-binding"/>
    <property type="match status" value="1"/>
</dbReference>
<dbReference type="KEGG" id="sre:PTSG_02782"/>
<dbReference type="PANTHER" id="PTHR47170">
    <property type="entry name" value="MALONYL-COA ACP TRANSACYLASE, ACP-BINDING"/>
    <property type="match status" value="1"/>
</dbReference>
<organism evidence="3">
    <name type="scientific">Salpingoeca rosetta (strain ATCC 50818 / BSB-021)</name>
    <dbReference type="NCBI Taxonomy" id="946362"/>
    <lineage>
        <taxon>Eukaryota</taxon>
        <taxon>Choanoflagellata</taxon>
        <taxon>Craspedida</taxon>
        <taxon>Salpingoecidae</taxon>
        <taxon>Salpingoeca</taxon>
    </lineage>
</organism>
<protein>
    <recommendedName>
        <fullName evidence="1">Malonyl-CoA:ACP transacylase (MAT) domain-containing protein</fullName>
    </recommendedName>
</protein>
<dbReference type="SMART" id="SM00827">
    <property type="entry name" value="PKS_AT"/>
    <property type="match status" value="1"/>
</dbReference>
<dbReference type="Gene3D" id="3.40.366.10">
    <property type="entry name" value="Malonyl-Coenzyme A Acyl Carrier Protein, domain 2"/>
    <property type="match status" value="1"/>
</dbReference>
<sequence length="254" mass="27442">MLTTTPRRMPGIEQADATPTAFVFPGQGAQKVGMTKKELDIPAVQVMYAKAKDVLGYDIQKIVMGDSQEALDSTLAALERLRLDDPDAVKRCTAAAGLSLGEYTALVAGGAITFEDALKIVKIRGEMMLEASKQNKGTMLSVIGVDDATLAAACEEVAAATRQTAEISNFLSPGIRVISGDEEAVEMVRFRIESKAMKVQYLAVSGAFHTRLMQPAVDALRSALDHIDIRMPHINVYANTLGRPYEVLTVHTMQ</sequence>
<dbReference type="InterPro" id="IPR052760">
    <property type="entry name" value="Mitochondrial_malonyltrans"/>
</dbReference>
<dbReference type="InParanoid" id="F2U3A8"/>
<dbReference type="GO" id="GO:0005835">
    <property type="term" value="C:fatty acid synthase complex"/>
    <property type="evidence" value="ECO:0007669"/>
    <property type="project" value="InterPro"/>
</dbReference>
<dbReference type="InterPro" id="IPR016036">
    <property type="entry name" value="Malonyl_transacylase_ACP-bd"/>
</dbReference>
<dbReference type="SUPFAM" id="SSF55048">
    <property type="entry name" value="Probable ACP-binding domain of malonyl-CoA ACP transacylase"/>
    <property type="match status" value="1"/>
</dbReference>
<evidence type="ECO:0000313" key="2">
    <source>
        <dbReference type="EMBL" id="EGD82102.1"/>
    </source>
</evidence>
<dbReference type="PRINTS" id="PR01483">
    <property type="entry name" value="FASYNTHASE"/>
</dbReference>
<dbReference type="Pfam" id="PF00698">
    <property type="entry name" value="Acyl_transf_1"/>
    <property type="match status" value="1"/>
</dbReference>
<dbReference type="FunCoup" id="F2U3A8">
    <property type="interactions" value="1074"/>
</dbReference>
<accession>F2U3A8</accession>